<evidence type="ECO:0000256" key="8">
    <source>
        <dbReference type="ARBA" id="ARBA00031423"/>
    </source>
</evidence>
<dbReference type="InterPro" id="IPR017853">
    <property type="entry name" value="GH"/>
</dbReference>
<dbReference type="GO" id="GO:0005975">
    <property type="term" value="P:carbohydrate metabolic process"/>
    <property type="evidence" value="ECO:0007669"/>
    <property type="project" value="InterPro"/>
</dbReference>
<dbReference type="Proteomes" id="UP000509367">
    <property type="component" value="Chromosome"/>
</dbReference>
<evidence type="ECO:0000256" key="5">
    <source>
        <dbReference type="ARBA" id="ARBA00022676"/>
    </source>
</evidence>
<dbReference type="KEGG" id="orm:HTY61_14565"/>
<evidence type="ECO:0000313" key="12">
    <source>
        <dbReference type="Proteomes" id="UP000509367"/>
    </source>
</evidence>
<keyword evidence="5 10" id="KW-0328">Glycosyltransferase</keyword>
<accession>A0A6N1VF78</accession>
<evidence type="ECO:0000256" key="4">
    <source>
        <dbReference type="ARBA" id="ARBA00020295"/>
    </source>
</evidence>
<evidence type="ECO:0000313" key="11">
    <source>
        <dbReference type="EMBL" id="QKV19586.1"/>
    </source>
</evidence>
<evidence type="ECO:0000256" key="6">
    <source>
        <dbReference type="ARBA" id="ARBA00022679"/>
    </source>
</evidence>
<organism evidence="11 12">
    <name type="scientific">Oricola thermophila</name>
    <dbReference type="NCBI Taxonomy" id="2742145"/>
    <lineage>
        <taxon>Bacteria</taxon>
        <taxon>Pseudomonadati</taxon>
        <taxon>Pseudomonadota</taxon>
        <taxon>Alphaproteobacteria</taxon>
        <taxon>Hyphomicrobiales</taxon>
        <taxon>Ahrensiaceae</taxon>
        <taxon>Oricola</taxon>
    </lineage>
</organism>
<dbReference type="SUPFAM" id="SSF51445">
    <property type="entry name" value="(Trans)glycosidases"/>
    <property type="match status" value="1"/>
</dbReference>
<reference evidence="11 12" key="1">
    <citation type="submission" date="2020-06" db="EMBL/GenBank/DDBJ databases">
        <title>Oricola thermophila sp. nov. isolated from a tidal sediments.</title>
        <authorList>
            <person name="Kwon K.K."/>
            <person name="Yang S.-H."/>
            <person name="Park M.-J."/>
        </authorList>
    </citation>
    <scope>NUCLEOTIDE SEQUENCE [LARGE SCALE GENOMIC DNA]</scope>
    <source>
        <strain evidence="11 12">MEBiC13590</strain>
    </source>
</reference>
<proteinExistence type="inferred from homology"/>
<dbReference type="GO" id="GO:0004134">
    <property type="term" value="F:4-alpha-glucanotransferase activity"/>
    <property type="evidence" value="ECO:0007669"/>
    <property type="project" value="UniProtKB-EC"/>
</dbReference>
<comment type="catalytic activity">
    <reaction evidence="1 10">
        <text>Transfers a segment of a (1-&gt;4)-alpha-D-glucan to a new position in an acceptor, which may be glucose or a (1-&gt;4)-alpha-D-glucan.</text>
        <dbReference type="EC" id="2.4.1.25"/>
    </reaction>
</comment>
<comment type="similarity">
    <text evidence="2 10">Belongs to the disproportionating enzyme family.</text>
</comment>
<evidence type="ECO:0000256" key="1">
    <source>
        <dbReference type="ARBA" id="ARBA00000439"/>
    </source>
</evidence>
<dbReference type="AlphaFoldDB" id="A0A6N1VF78"/>
<dbReference type="EC" id="2.4.1.25" evidence="3 10"/>
<protein>
    <recommendedName>
        <fullName evidence="4 10">4-alpha-glucanotransferase</fullName>
        <ecNumber evidence="3 10">2.4.1.25</ecNumber>
    </recommendedName>
    <alternativeName>
        <fullName evidence="8 10">Amylomaltase</fullName>
    </alternativeName>
    <alternativeName>
        <fullName evidence="9 10">Disproportionating enzyme</fullName>
    </alternativeName>
</protein>
<evidence type="ECO:0000256" key="7">
    <source>
        <dbReference type="ARBA" id="ARBA00023277"/>
    </source>
</evidence>
<dbReference type="InterPro" id="IPR003385">
    <property type="entry name" value="Glyco_hydro_77"/>
</dbReference>
<dbReference type="Pfam" id="PF02446">
    <property type="entry name" value="Glyco_hydro_77"/>
    <property type="match status" value="1"/>
</dbReference>
<dbReference type="PANTHER" id="PTHR32438:SF5">
    <property type="entry name" value="4-ALPHA-GLUCANOTRANSFERASE DPE1, CHLOROPLASTIC_AMYLOPLASTIC"/>
    <property type="match status" value="1"/>
</dbReference>
<keyword evidence="7 10" id="KW-0119">Carbohydrate metabolism</keyword>
<evidence type="ECO:0000256" key="3">
    <source>
        <dbReference type="ARBA" id="ARBA00012560"/>
    </source>
</evidence>
<evidence type="ECO:0000256" key="9">
    <source>
        <dbReference type="ARBA" id="ARBA00031501"/>
    </source>
</evidence>
<name>A0A6N1VF78_9HYPH</name>
<gene>
    <name evidence="11" type="primary">malQ</name>
    <name evidence="11" type="ORF">HTY61_14565</name>
</gene>
<dbReference type="RefSeq" id="WP_175277478.1">
    <property type="nucleotide sequence ID" value="NZ_CP054836.1"/>
</dbReference>
<dbReference type="NCBIfam" id="TIGR00217">
    <property type="entry name" value="malQ"/>
    <property type="match status" value="1"/>
</dbReference>
<keyword evidence="12" id="KW-1185">Reference proteome</keyword>
<dbReference type="EMBL" id="CP054836">
    <property type="protein sequence ID" value="QKV19586.1"/>
    <property type="molecule type" value="Genomic_DNA"/>
</dbReference>
<dbReference type="Gene3D" id="3.20.20.80">
    <property type="entry name" value="Glycosidases"/>
    <property type="match status" value="1"/>
</dbReference>
<evidence type="ECO:0000256" key="10">
    <source>
        <dbReference type="RuleBase" id="RU361207"/>
    </source>
</evidence>
<dbReference type="PANTHER" id="PTHR32438">
    <property type="entry name" value="4-ALPHA-GLUCANOTRANSFERASE DPE1, CHLOROPLASTIC/AMYLOPLASTIC"/>
    <property type="match status" value="1"/>
</dbReference>
<keyword evidence="6 10" id="KW-0808">Transferase</keyword>
<sequence>MTGALERLAAEAGLVWRYNDGSGLRREAPPESLRAVLSALGHDAGSDAAARESLRCLREERARRRVPEWFVLSPGRAARLPLSGGGAAEWRLCCEDGEIREGRCVDVVALDPLPSGRHRLQVGNDMAMLLVAPERLAEVPRGWGVTAPLYGLKPEFGGGIGSYRDLARAATELGALGADFLGINPVHAGFPEDPLNFSPYAPSSRRHLNVGHIAVEGDGARAEHELIDYPAALAARQAALQAAWKRFRADGGDAAFETWRAERGAELARFAVHQALSEVHGAYWTDWPVDLRDPASSAVLEFARSSEDRVAFHAWLQWCAERALDAAQQAGLDAGMRHGLYLDLAVGTHPAGAETWADPALFARGVSLGSPPDAFSGEGQVWGVAPLSPPALAETGFEVLAETLREQFRFCGLLRIDHILGFERAYWCPEGLPGLYVTMPKEAMLAAARIEAARAGATIVGEDLGNIPDGLRSDLHASGILGCRVAMFERDWQGGGGFAPASSWDAQTLASFASHDLPTWRGWRKGLDIDWREKLGHLDAESAAGERGQRAADVAAFDSLVGQACDSPDAMHTFLAGAASRLVALQAEDILGIEEQANLPGTVFEHPNWRRRLTVPASDFAEDARFRRTAEIMARTGR</sequence>
<evidence type="ECO:0000256" key="2">
    <source>
        <dbReference type="ARBA" id="ARBA00005684"/>
    </source>
</evidence>